<feature type="transmembrane region" description="Helical" evidence="1">
    <location>
        <begin position="209"/>
        <end position="232"/>
    </location>
</feature>
<gene>
    <name evidence="2" type="ORF">AWC18_09245</name>
</gene>
<accession>A0A1X1ZDT8</accession>
<name>A0A1X1ZDT8_MYCNO</name>
<proteinExistence type="predicted"/>
<dbReference type="AlphaFoldDB" id="A0A1X1ZDT8"/>
<dbReference type="RefSeq" id="WP_064996497.1">
    <property type="nucleotide sequence ID" value="NZ_LQPI01000039.1"/>
</dbReference>
<dbReference type="Proteomes" id="UP000193108">
    <property type="component" value="Unassembled WGS sequence"/>
</dbReference>
<keyword evidence="1" id="KW-0472">Membrane</keyword>
<feature type="transmembrane region" description="Helical" evidence="1">
    <location>
        <begin position="68"/>
        <end position="93"/>
    </location>
</feature>
<keyword evidence="3" id="KW-1185">Reference proteome</keyword>
<reference evidence="2 3" key="1">
    <citation type="submission" date="2016-01" db="EMBL/GenBank/DDBJ databases">
        <title>The new phylogeny of the genus Mycobacterium.</title>
        <authorList>
            <person name="Tarcisio F."/>
            <person name="Conor M."/>
            <person name="Antonella G."/>
            <person name="Elisabetta G."/>
            <person name="Giulia F.S."/>
            <person name="Sara T."/>
            <person name="Anna F."/>
            <person name="Clotilde B."/>
            <person name="Roberto B."/>
            <person name="Veronica D.S."/>
            <person name="Fabio R."/>
            <person name="Monica P."/>
            <person name="Olivier J."/>
            <person name="Enrico T."/>
            <person name="Nicola S."/>
        </authorList>
    </citation>
    <scope>NUCLEOTIDE SEQUENCE [LARGE SCALE GENOMIC DNA]</scope>
    <source>
        <strain evidence="2 3">DSM 44164</strain>
    </source>
</reference>
<evidence type="ECO:0000313" key="2">
    <source>
        <dbReference type="EMBL" id="ORW21587.1"/>
    </source>
</evidence>
<feature type="transmembrane region" description="Helical" evidence="1">
    <location>
        <begin position="26"/>
        <end position="48"/>
    </location>
</feature>
<dbReference type="STRING" id="1782.AWC18_09245"/>
<protein>
    <submittedName>
        <fullName evidence="2">Uncharacterized protein</fullName>
    </submittedName>
</protein>
<evidence type="ECO:0000256" key="1">
    <source>
        <dbReference type="SAM" id="Phobius"/>
    </source>
</evidence>
<evidence type="ECO:0000313" key="3">
    <source>
        <dbReference type="Proteomes" id="UP000193108"/>
    </source>
</evidence>
<keyword evidence="1" id="KW-1133">Transmembrane helix</keyword>
<organism evidence="2 3">
    <name type="scientific">Mycolicibacter nonchromogenicus</name>
    <name type="common">Mycobacterium nonchromogenicum</name>
    <dbReference type="NCBI Taxonomy" id="1782"/>
    <lineage>
        <taxon>Bacteria</taxon>
        <taxon>Bacillati</taxon>
        <taxon>Actinomycetota</taxon>
        <taxon>Actinomycetes</taxon>
        <taxon>Mycobacteriales</taxon>
        <taxon>Mycobacteriaceae</taxon>
        <taxon>Mycolicibacter</taxon>
    </lineage>
</organism>
<dbReference type="EMBL" id="LQPI01000039">
    <property type="protein sequence ID" value="ORW21587.1"/>
    <property type="molecule type" value="Genomic_DNA"/>
</dbReference>
<comment type="caution">
    <text evidence="2">The sequence shown here is derived from an EMBL/GenBank/DDBJ whole genome shotgun (WGS) entry which is preliminary data.</text>
</comment>
<feature type="transmembrane region" description="Helical" evidence="1">
    <location>
        <begin position="152"/>
        <end position="174"/>
    </location>
</feature>
<keyword evidence="1" id="KW-0812">Transmembrane</keyword>
<sequence length="252" mass="27891">MSLATLLYGPEADEPPPAGGKPAVRVVFWISVTFYLLMGLGVCLLGRVTPPPRPDVGIPEIQAWYHQHALTIQIGFVMLLVITGGAAVSNGLIGYHMKRMSSGSVLAYGYIGAMAVGAVPGFQLMMLCYLLAVFRADRDPELVRFFYDLGTLSYNGSLGCFTAAYFCLAVAIFYDKNNIFPKWFAYITVWQIVTEVIATQMWLFESGAFAWNGIITFFIAVVIFSAWIGLIFPIMWVTGKREVPEDIAEARR</sequence>
<feature type="transmembrane region" description="Helical" evidence="1">
    <location>
        <begin position="105"/>
        <end position="132"/>
    </location>
</feature>